<organism evidence="3 4">
    <name type="scientific">Diplocloster modestus</name>
    <dbReference type="NCBI Taxonomy" id="2850322"/>
    <lineage>
        <taxon>Bacteria</taxon>
        <taxon>Bacillati</taxon>
        <taxon>Bacillota</taxon>
        <taxon>Clostridia</taxon>
        <taxon>Lachnospirales</taxon>
        <taxon>Lachnospiraceae</taxon>
        <taxon>Diplocloster</taxon>
    </lineage>
</organism>
<dbReference type="Pfam" id="PF01381">
    <property type="entry name" value="HTH_3"/>
    <property type="match status" value="1"/>
</dbReference>
<keyword evidence="1" id="KW-0238">DNA-binding</keyword>
<dbReference type="SUPFAM" id="SSF47413">
    <property type="entry name" value="lambda repressor-like DNA-binding domains"/>
    <property type="match status" value="1"/>
</dbReference>
<evidence type="ECO:0000313" key="4">
    <source>
        <dbReference type="Proteomes" id="UP001314681"/>
    </source>
</evidence>
<dbReference type="PROSITE" id="PS50943">
    <property type="entry name" value="HTH_CROC1"/>
    <property type="match status" value="1"/>
</dbReference>
<keyword evidence="4" id="KW-1185">Reference proteome</keyword>
<dbReference type="InterPro" id="IPR001387">
    <property type="entry name" value="Cro/C1-type_HTH"/>
</dbReference>
<dbReference type="SMART" id="SM00530">
    <property type="entry name" value="HTH_XRE"/>
    <property type="match status" value="1"/>
</dbReference>
<gene>
    <name evidence="3" type="ORF">KTH90_07545</name>
</gene>
<feature type="domain" description="HTH cro/C1-type" evidence="2">
    <location>
        <begin position="12"/>
        <end position="66"/>
    </location>
</feature>
<proteinExistence type="predicted"/>
<accession>A0ABS6K5R5</accession>
<reference evidence="3 4" key="1">
    <citation type="submission" date="2021-06" db="EMBL/GenBank/DDBJ databases">
        <title>Description of novel taxa of the family Lachnospiraceae.</title>
        <authorList>
            <person name="Chaplin A.V."/>
            <person name="Sokolova S.R."/>
            <person name="Pikina A.P."/>
            <person name="Korzhanova M."/>
            <person name="Belova V."/>
            <person name="Korostin D."/>
            <person name="Efimov B.A."/>
        </authorList>
    </citation>
    <scope>NUCLEOTIDE SEQUENCE [LARGE SCALE GENOMIC DNA]</scope>
    <source>
        <strain evidence="3 4">ASD4241</strain>
    </source>
</reference>
<dbReference type="EMBL" id="JAHQCX010000004">
    <property type="protein sequence ID" value="MBU9725866.1"/>
    <property type="molecule type" value="Genomic_DNA"/>
</dbReference>
<dbReference type="Gene3D" id="1.10.260.40">
    <property type="entry name" value="lambda repressor-like DNA-binding domains"/>
    <property type="match status" value="1"/>
</dbReference>
<dbReference type="CDD" id="cd00093">
    <property type="entry name" value="HTH_XRE"/>
    <property type="match status" value="1"/>
</dbReference>
<comment type="caution">
    <text evidence="3">The sequence shown here is derived from an EMBL/GenBank/DDBJ whole genome shotgun (WGS) entry which is preliminary data.</text>
</comment>
<dbReference type="PANTHER" id="PTHR46558:SF11">
    <property type="entry name" value="HTH-TYPE TRANSCRIPTIONAL REGULATOR XRE"/>
    <property type="match status" value="1"/>
</dbReference>
<protein>
    <submittedName>
        <fullName evidence="3">Helix-turn-helix domain-containing protein</fullName>
    </submittedName>
</protein>
<dbReference type="RefSeq" id="WP_158350079.1">
    <property type="nucleotide sequence ID" value="NZ_JAHQCX010000004.1"/>
</dbReference>
<dbReference type="InterPro" id="IPR010982">
    <property type="entry name" value="Lambda_DNA-bd_dom_sf"/>
</dbReference>
<evidence type="ECO:0000313" key="3">
    <source>
        <dbReference type="EMBL" id="MBU9725866.1"/>
    </source>
</evidence>
<evidence type="ECO:0000256" key="1">
    <source>
        <dbReference type="ARBA" id="ARBA00023125"/>
    </source>
</evidence>
<evidence type="ECO:0000259" key="2">
    <source>
        <dbReference type="PROSITE" id="PS50943"/>
    </source>
</evidence>
<dbReference type="PANTHER" id="PTHR46558">
    <property type="entry name" value="TRACRIPTIONAL REGULATORY PROTEIN-RELATED-RELATED"/>
    <property type="match status" value="1"/>
</dbReference>
<sequence>MELIYKQMAKNIKNLRVSKGLSQEKLAELVGVTPNYIYRLETGHKRMSLNCLLSILTALDISVDQIIPAKSTQEDYELTELQDQLLNIVKGCDENEIAFIMEHMKNLLYELHKYIKH</sequence>
<dbReference type="Proteomes" id="UP001314681">
    <property type="component" value="Unassembled WGS sequence"/>
</dbReference>
<name>A0ABS6K5R5_9FIRM</name>